<protein>
    <submittedName>
        <fullName evidence="1">Uncharacterized protein</fullName>
    </submittedName>
</protein>
<evidence type="ECO:0000313" key="1">
    <source>
        <dbReference type="EMBL" id="OGF98348.1"/>
    </source>
</evidence>
<gene>
    <name evidence="1" type="ORF">A2Z86_10395</name>
</gene>
<evidence type="ECO:0000313" key="2">
    <source>
        <dbReference type="Proteomes" id="UP000176992"/>
    </source>
</evidence>
<sequence>MGDSPEVLRRERAPFLNGRAPFFRQEHFKKSISFSSRLIFQGAIMANFRVPEGNSKGSDFSISTGSGRQIM</sequence>
<dbReference type="EMBL" id="MFIV01000122">
    <property type="protein sequence ID" value="OGF98348.1"/>
    <property type="molecule type" value="Genomic_DNA"/>
</dbReference>
<reference evidence="1 2" key="1">
    <citation type="journal article" date="2016" name="Nat. Commun.">
        <title>Thousands of microbial genomes shed light on interconnected biogeochemical processes in an aquifer system.</title>
        <authorList>
            <person name="Anantharaman K."/>
            <person name="Brown C.T."/>
            <person name="Hug L.A."/>
            <person name="Sharon I."/>
            <person name="Castelle C.J."/>
            <person name="Probst A.J."/>
            <person name="Thomas B.C."/>
            <person name="Singh A."/>
            <person name="Wilkins M.J."/>
            <person name="Karaoz U."/>
            <person name="Brodie E.L."/>
            <person name="Williams K.H."/>
            <person name="Hubbard S.S."/>
            <person name="Banfield J.F."/>
        </authorList>
    </citation>
    <scope>NUCLEOTIDE SEQUENCE [LARGE SCALE GENOMIC DNA]</scope>
</reference>
<comment type="caution">
    <text evidence="1">The sequence shown here is derived from an EMBL/GenBank/DDBJ whole genome shotgun (WGS) entry which is preliminary data.</text>
</comment>
<dbReference type="AlphaFoldDB" id="A0A1F5YDU2"/>
<dbReference type="Proteomes" id="UP000176992">
    <property type="component" value="Unassembled WGS sequence"/>
</dbReference>
<accession>A0A1F5YDU2</accession>
<name>A0A1F5YDU2_9BACT</name>
<organism evidence="1 2">
    <name type="scientific">Candidatus Glassbacteria bacterium GWA2_58_10</name>
    <dbReference type="NCBI Taxonomy" id="1817865"/>
    <lineage>
        <taxon>Bacteria</taxon>
        <taxon>Candidatus Glassiibacteriota</taxon>
    </lineage>
</organism>
<proteinExistence type="predicted"/>